<evidence type="ECO:0000313" key="8">
    <source>
        <dbReference type="Proteomes" id="UP000015346"/>
    </source>
</evidence>
<dbReference type="InterPro" id="IPR036908">
    <property type="entry name" value="RlpA-like_sf"/>
</dbReference>
<keyword evidence="3" id="KW-0456">Lyase</keyword>
<dbReference type="InterPro" id="IPR010611">
    <property type="entry name" value="3D_dom"/>
</dbReference>
<dbReference type="GO" id="GO:0071555">
    <property type="term" value="P:cell wall organization"/>
    <property type="evidence" value="ECO:0007669"/>
    <property type="project" value="UniProtKB-KW"/>
</dbReference>
<dbReference type="CDD" id="cd14485">
    <property type="entry name" value="mltA_like_LT_A"/>
    <property type="match status" value="1"/>
</dbReference>
<dbReference type="GO" id="GO:0008933">
    <property type="term" value="F:peptidoglycan lytic transglycosylase activity"/>
    <property type="evidence" value="ECO:0007669"/>
    <property type="project" value="TreeGrafter"/>
</dbReference>
<dbReference type="Proteomes" id="UP000015346">
    <property type="component" value="Unassembled WGS sequence"/>
</dbReference>
<protein>
    <recommendedName>
        <fullName evidence="2">peptidoglycan lytic exotransglycosylase</fullName>
        <ecNumber evidence="2">4.2.2.n1</ecNumber>
    </recommendedName>
    <alternativeName>
        <fullName evidence="5">Murein hydrolase A</fullName>
    </alternativeName>
</protein>
<evidence type="ECO:0000256" key="2">
    <source>
        <dbReference type="ARBA" id="ARBA00012587"/>
    </source>
</evidence>
<dbReference type="CDD" id="cd14668">
    <property type="entry name" value="mlta_B"/>
    <property type="match status" value="1"/>
</dbReference>
<dbReference type="PIRSF" id="PIRSF019422">
    <property type="entry name" value="MltA"/>
    <property type="match status" value="1"/>
</dbReference>
<dbReference type="GO" id="GO:0009254">
    <property type="term" value="P:peptidoglycan turnover"/>
    <property type="evidence" value="ECO:0007669"/>
    <property type="project" value="InterPro"/>
</dbReference>
<dbReference type="EMBL" id="AOLV01000025">
    <property type="protein sequence ID" value="EPX84426.1"/>
    <property type="molecule type" value="Genomic_DNA"/>
</dbReference>
<evidence type="ECO:0000256" key="5">
    <source>
        <dbReference type="ARBA" id="ARBA00030918"/>
    </source>
</evidence>
<accession>S9QSR4</accession>
<dbReference type="GO" id="GO:0019867">
    <property type="term" value="C:outer membrane"/>
    <property type="evidence" value="ECO:0007669"/>
    <property type="project" value="InterPro"/>
</dbReference>
<name>S9QSR4_9RHOB</name>
<dbReference type="RefSeq" id="WP_021098312.1">
    <property type="nucleotide sequence ID" value="NZ_KE557322.1"/>
</dbReference>
<keyword evidence="7" id="KW-0326">Glycosidase</keyword>
<dbReference type="InterPro" id="IPR026044">
    <property type="entry name" value="MltA"/>
</dbReference>
<feature type="domain" description="Lytic transglycosylase MltA" evidence="6">
    <location>
        <begin position="79"/>
        <end position="208"/>
    </location>
</feature>
<dbReference type="GO" id="GO:0009253">
    <property type="term" value="P:peptidoglycan catabolic process"/>
    <property type="evidence" value="ECO:0007669"/>
    <property type="project" value="TreeGrafter"/>
</dbReference>
<dbReference type="EC" id="4.2.2.n1" evidence="2"/>
<proteinExistence type="predicted"/>
<dbReference type="GO" id="GO:0004553">
    <property type="term" value="F:hydrolase activity, hydrolyzing O-glycosyl compounds"/>
    <property type="evidence" value="ECO:0007669"/>
    <property type="project" value="InterPro"/>
</dbReference>
<comment type="catalytic activity">
    <reaction evidence="1">
        <text>Exolytic cleavage of the (1-&gt;4)-beta-glycosidic linkage between N-acetylmuramic acid (MurNAc) and N-acetylglucosamine (GlcNAc) residues in peptidoglycan, from either the reducing or the non-reducing ends of the peptidoglycan chains, with concomitant formation of a 1,6-anhydrobond in the MurNAc residue.</text>
        <dbReference type="EC" id="4.2.2.n1"/>
    </reaction>
</comment>
<dbReference type="SUPFAM" id="SSF50685">
    <property type="entry name" value="Barwin-like endoglucanases"/>
    <property type="match status" value="1"/>
</dbReference>
<gene>
    <name evidence="7" type="ORF">ruthe_02230</name>
</gene>
<evidence type="ECO:0000256" key="1">
    <source>
        <dbReference type="ARBA" id="ARBA00001420"/>
    </source>
</evidence>
<dbReference type="InterPro" id="IPR005300">
    <property type="entry name" value="MltA_B"/>
</dbReference>
<dbReference type="Pfam" id="PF03562">
    <property type="entry name" value="MltA"/>
    <property type="match status" value="1"/>
</dbReference>
<dbReference type="AlphaFoldDB" id="S9QSR4"/>
<reference evidence="7 8" key="1">
    <citation type="journal article" date="2013" name="Stand. Genomic Sci.">
        <title>Genome sequence of the reddish-pigmented Rubellimicrobium thermophilum type strain (DSM 16684(T)), a member of the Roseobacter clade.</title>
        <authorList>
            <person name="Fiebig A."/>
            <person name="Riedel T."/>
            <person name="Gronow S."/>
            <person name="Petersen J."/>
            <person name="Klenk H.P."/>
            <person name="Goker M."/>
        </authorList>
    </citation>
    <scope>NUCLEOTIDE SEQUENCE [LARGE SCALE GENOMIC DNA]</scope>
    <source>
        <strain evidence="7 8">DSM 16684</strain>
    </source>
</reference>
<dbReference type="Pfam" id="PF06725">
    <property type="entry name" value="3D"/>
    <property type="match status" value="1"/>
</dbReference>
<dbReference type="SMART" id="SM00925">
    <property type="entry name" value="MltA"/>
    <property type="match status" value="1"/>
</dbReference>
<keyword evidence="8" id="KW-1185">Reference proteome</keyword>
<evidence type="ECO:0000256" key="4">
    <source>
        <dbReference type="ARBA" id="ARBA00023316"/>
    </source>
</evidence>
<evidence type="ECO:0000256" key="3">
    <source>
        <dbReference type="ARBA" id="ARBA00023239"/>
    </source>
</evidence>
<keyword evidence="7" id="KW-0378">Hydrolase</keyword>
<keyword evidence="4" id="KW-0961">Cell wall biogenesis/degradation</keyword>
<dbReference type="Gene3D" id="2.40.40.10">
    <property type="entry name" value="RlpA-like domain"/>
    <property type="match status" value="2"/>
</dbReference>
<dbReference type="STRING" id="1123069.ruthe_02230"/>
<dbReference type="PANTHER" id="PTHR30124">
    <property type="entry name" value="MEMBRANE-BOUND LYTIC MUREIN TRANSGLYCOSYLASE A"/>
    <property type="match status" value="1"/>
</dbReference>
<dbReference type="HOGENOM" id="CLU_037751_0_0_5"/>
<evidence type="ECO:0000313" key="7">
    <source>
        <dbReference type="EMBL" id="EPX84426.1"/>
    </source>
</evidence>
<dbReference type="Gene3D" id="2.40.240.50">
    <property type="entry name" value="Barwin-like endoglucanases"/>
    <property type="match status" value="1"/>
</dbReference>
<comment type="caution">
    <text evidence="7">The sequence shown here is derived from an EMBL/GenBank/DDBJ whole genome shotgun (WGS) entry which is preliminary data.</text>
</comment>
<evidence type="ECO:0000259" key="6">
    <source>
        <dbReference type="SMART" id="SM00925"/>
    </source>
</evidence>
<dbReference type="PANTHER" id="PTHR30124:SF0">
    <property type="entry name" value="MEMBRANE-BOUND LYTIC MUREIN TRANSGLYCOSYLASE A"/>
    <property type="match status" value="1"/>
</dbReference>
<dbReference type="OrthoDB" id="9783686at2"/>
<sequence length="306" mass="31779">MNRSSPGWPPGWEGEDHAAAWAAFRASAVAAGPPWVALAEGDEGGDAAHDGEAARLAFERRLVPTAPVTGLLTGYWEPEIAAALAPSPDFAVPLLGRPPGDGPFADRAAVMAGALARHALAWAADPLEAFLLEVQGSGRLRLPDGAVRRIGYAGQNGHPYRSIGRILVARGAIAAEAVSIPAIRAWAAAHPAELPALLAENPSVVFFRWLDLPPDRGPLGTLGVPLLPGRSLAVDPAHVPLGAPVWVEAAGEPGFPRLMIAQDTGGAIRGPGRADAFLGWGAEAGERAGRLKAQARLTVLLPRDRP</sequence>
<dbReference type="PATRIC" id="fig|1123069.3.peg.2204"/>
<organism evidence="7 8">
    <name type="scientific">Rubellimicrobium thermophilum DSM 16684</name>
    <dbReference type="NCBI Taxonomy" id="1123069"/>
    <lineage>
        <taxon>Bacteria</taxon>
        <taxon>Pseudomonadati</taxon>
        <taxon>Pseudomonadota</taxon>
        <taxon>Alphaproteobacteria</taxon>
        <taxon>Rhodobacterales</taxon>
        <taxon>Roseobacteraceae</taxon>
        <taxon>Rubellimicrobium</taxon>
    </lineage>
</organism>